<comment type="similarity">
    <text evidence="2 5">Belongs to the nitrile hydratase subunit beta family.</text>
</comment>
<comment type="caution">
    <text evidence="8">The sequence shown here is derived from an EMBL/GenBank/DDBJ whole genome shotgun (WGS) entry which is preliminary data.</text>
</comment>
<dbReference type="NCBIfam" id="TIGR03888">
    <property type="entry name" value="nitrile_beta"/>
    <property type="match status" value="1"/>
</dbReference>
<evidence type="ECO:0000259" key="6">
    <source>
        <dbReference type="Pfam" id="PF02211"/>
    </source>
</evidence>
<name>A0A937CVD1_9BURK</name>
<evidence type="ECO:0000313" key="8">
    <source>
        <dbReference type="EMBL" id="MBL0392882.1"/>
    </source>
</evidence>
<evidence type="ECO:0000259" key="7">
    <source>
        <dbReference type="Pfam" id="PF21006"/>
    </source>
</evidence>
<dbReference type="EC" id="4.2.1.84" evidence="5"/>
<dbReference type="SUPFAM" id="SSF50090">
    <property type="entry name" value="Electron transport accessory proteins"/>
    <property type="match status" value="1"/>
</dbReference>
<sequence>MTASVPYASQADLGGRAGFGPVQPEDEETRFHAGWEPEALALVLAMGATGSWNLDMTRAARETLPDYLRLSYYQVWLAALEKLMLERRQLHPDELAAGRMLHPPVPLARVLHAGEVAAALAAGSPTARPGARNPRFALGERVRTRLHPVPHHTRLPGYARGKVGTIAKVHGAHVFADAHAQGRGEDPQPLYTVVFEGAELWGAGAAPGLRVSIDAWEPYLEPA</sequence>
<dbReference type="RefSeq" id="WP_201675553.1">
    <property type="nucleotide sequence ID" value="NZ_JAEQNE010000004.1"/>
</dbReference>
<proteinExistence type="inferred from homology"/>
<keyword evidence="9" id="KW-1185">Reference proteome</keyword>
<dbReference type="Pfam" id="PF21006">
    <property type="entry name" value="NHase_beta_N"/>
    <property type="match status" value="1"/>
</dbReference>
<comment type="function">
    <text evidence="1 5">NHase catalyzes the hydration of various nitrile compounds to the corresponding amides.</text>
</comment>
<gene>
    <name evidence="8" type="primary">nthB</name>
    <name evidence="8" type="ORF">JJ685_17220</name>
</gene>
<dbReference type="Pfam" id="PF02211">
    <property type="entry name" value="NHase_beta_C"/>
    <property type="match status" value="1"/>
</dbReference>
<keyword evidence="3 5" id="KW-0456">Lyase</keyword>
<evidence type="ECO:0000256" key="2">
    <source>
        <dbReference type="ARBA" id="ARBA00009098"/>
    </source>
</evidence>
<dbReference type="InterPro" id="IPR008990">
    <property type="entry name" value="Elect_transpt_acc-like_dom_sf"/>
</dbReference>
<feature type="domain" description="Nitrile hydratase beta subunit-like N-terminal" evidence="7">
    <location>
        <begin position="10"/>
        <end position="108"/>
    </location>
</feature>
<accession>A0A937CVD1</accession>
<comment type="catalytic activity">
    <reaction evidence="4 5">
        <text>an aliphatic primary amide = an aliphatic nitrile + H2O</text>
        <dbReference type="Rhea" id="RHEA:12673"/>
        <dbReference type="ChEBI" id="CHEBI:15377"/>
        <dbReference type="ChEBI" id="CHEBI:65285"/>
        <dbReference type="ChEBI" id="CHEBI:80291"/>
        <dbReference type="EC" id="4.2.1.84"/>
    </reaction>
</comment>
<dbReference type="InterPro" id="IPR042262">
    <property type="entry name" value="CN_hydtase_beta_C"/>
</dbReference>
<organism evidence="8 9">
    <name type="scientific">Ramlibacter monticola</name>
    <dbReference type="NCBI Taxonomy" id="1926872"/>
    <lineage>
        <taxon>Bacteria</taxon>
        <taxon>Pseudomonadati</taxon>
        <taxon>Pseudomonadota</taxon>
        <taxon>Betaproteobacteria</taxon>
        <taxon>Burkholderiales</taxon>
        <taxon>Comamonadaceae</taxon>
        <taxon>Ramlibacter</taxon>
    </lineage>
</organism>
<evidence type="ECO:0000256" key="4">
    <source>
        <dbReference type="ARBA" id="ARBA00044877"/>
    </source>
</evidence>
<dbReference type="Gene3D" id="2.30.30.50">
    <property type="match status" value="1"/>
</dbReference>
<reference evidence="8 9" key="1">
    <citation type="journal article" date="2017" name="Int. J. Syst. Evol. Microbiol.">
        <title>Ramlibacter monticola sp. nov., isolated from forest soil.</title>
        <authorList>
            <person name="Chaudhary D.K."/>
            <person name="Kim J."/>
        </authorList>
    </citation>
    <scope>NUCLEOTIDE SEQUENCE [LARGE SCALE GENOMIC DNA]</scope>
    <source>
        <strain evidence="8 9">KACC 19175</strain>
    </source>
</reference>
<dbReference type="Gene3D" id="1.10.472.20">
    <property type="entry name" value="Nitrile hydratase, beta subunit"/>
    <property type="match status" value="1"/>
</dbReference>
<protein>
    <recommendedName>
        <fullName evidence="5">Nitrile hydratase subunit beta</fullName>
        <shortName evidence="5">NHase</shortName>
        <ecNumber evidence="5">4.2.1.84</ecNumber>
    </recommendedName>
</protein>
<evidence type="ECO:0000256" key="5">
    <source>
        <dbReference type="PIRNR" id="PIRNR001427"/>
    </source>
</evidence>
<evidence type="ECO:0000256" key="3">
    <source>
        <dbReference type="ARBA" id="ARBA00023239"/>
    </source>
</evidence>
<evidence type="ECO:0000313" key="9">
    <source>
        <dbReference type="Proteomes" id="UP000599109"/>
    </source>
</evidence>
<dbReference type="GO" id="GO:0018822">
    <property type="term" value="F:nitrile hydratase activity"/>
    <property type="evidence" value="ECO:0007669"/>
    <property type="project" value="UniProtKB-EC"/>
</dbReference>
<dbReference type="Proteomes" id="UP000599109">
    <property type="component" value="Unassembled WGS sequence"/>
</dbReference>
<feature type="domain" description="Nitrile hydratase beta subunit" evidence="6">
    <location>
        <begin position="126"/>
        <end position="222"/>
    </location>
</feature>
<dbReference type="InterPro" id="IPR024690">
    <property type="entry name" value="CN_hydtase_beta_dom_C"/>
</dbReference>
<dbReference type="GO" id="GO:0046914">
    <property type="term" value="F:transition metal ion binding"/>
    <property type="evidence" value="ECO:0007669"/>
    <property type="project" value="InterPro"/>
</dbReference>
<dbReference type="InterPro" id="IPR049054">
    <property type="entry name" value="CN_hydtase_beta-like_N"/>
</dbReference>
<dbReference type="InterPro" id="IPR003168">
    <property type="entry name" value="Nitrile_hydratase_bsu"/>
</dbReference>
<evidence type="ECO:0000256" key="1">
    <source>
        <dbReference type="ARBA" id="ARBA00004042"/>
    </source>
</evidence>
<dbReference type="EMBL" id="JAEQNE010000004">
    <property type="protein sequence ID" value="MBL0392882.1"/>
    <property type="molecule type" value="Genomic_DNA"/>
</dbReference>
<dbReference type="AlphaFoldDB" id="A0A937CVD1"/>
<dbReference type="PIRSF" id="PIRSF001427">
    <property type="entry name" value="NHase_beta"/>
    <property type="match status" value="1"/>
</dbReference>